<protein>
    <recommendedName>
        <fullName evidence="3">YMGG-like Gly-zipper domain-containing protein</fullName>
    </recommendedName>
</protein>
<dbReference type="EMBL" id="JAGIBU010000001">
    <property type="protein sequence ID" value="MBS7823751.1"/>
    <property type="molecule type" value="Genomic_DNA"/>
</dbReference>
<proteinExistence type="predicted"/>
<dbReference type="AlphaFoldDB" id="A0AB35BVK8"/>
<sequence length="85" mass="8408">MNHIKKVLISLGVMSLVAACASNDPYRDRGTRENVVSGALIGTAVGAGVGALSSKKHRGRNAAIGAGIGAAAGATTGAVATQRTY</sequence>
<feature type="chain" id="PRO_5044334325" description="YMGG-like Gly-zipper domain-containing protein" evidence="2">
    <location>
        <begin position="22"/>
        <end position="85"/>
    </location>
</feature>
<evidence type="ECO:0000313" key="5">
    <source>
        <dbReference type="Proteomes" id="UP000680020"/>
    </source>
</evidence>
<evidence type="ECO:0000256" key="2">
    <source>
        <dbReference type="SAM" id="SignalP"/>
    </source>
</evidence>
<feature type="domain" description="YMGG-like Gly-zipper" evidence="3">
    <location>
        <begin position="34"/>
        <end position="78"/>
    </location>
</feature>
<evidence type="ECO:0000256" key="1">
    <source>
        <dbReference type="SAM" id="Phobius"/>
    </source>
</evidence>
<dbReference type="GeneID" id="58263212"/>
<keyword evidence="1" id="KW-0812">Transmembrane</keyword>
<feature type="transmembrane region" description="Helical" evidence="1">
    <location>
        <begin position="35"/>
        <end position="52"/>
    </location>
</feature>
<dbReference type="InterPro" id="IPR027367">
    <property type="entry name" value="Gly-zipper_YMGG"/>
</dbReference>
<reference evidence="4" key="1">
    <citation type="submission" date="2021-03" db="EMBL/GenBank/DDBJ databases">
        <title>Identification and antibiotic profiling of Wohlfahrtiimonas chitiniclastica, an underestimated human pathogen.</title>
        <authorList>
            <person name="Kopf A."/>
            <person name="Bunk B."/>
            <person name="Coldewey S."/>
            <person name="Gunzer F."/>
            <person name="Riedel T."/>
            <person name="Schroettner P."/>
        </authorList>
    </citation>
    <scope>NUCLEOTIDE SEQUENCE</scope>
    <source>
        <strain evidence="4">DSM 100917</strain>
    </source>
</reference>
<organism evidence="4 5">
    <name type="scientific">Wohlfahrtiimonas chitiniclastica</name>
    <dbReference type="NCBI Taxonomy" id="400946"/>
    <lineage>
        <taxon>Bacteria</taxon>
        <taxon>Pseudomonadati</taxon>
        <taxon>Pseudomonadota</taxon>
        <taxon>Gammaproteobacteria</taxon>
        <taxon>Cardiobacteriales</taxon>
        <taxon>Ignatzschineriaceae</taxon>
        <taxon>Wohlfahrtiimonas</taxon>
    </lineage>
</organism>
<evidence type="ECO:0000259" key="3">
    <source>
        <dbReference type="Pfam" id="PF13441"/>
    </source>
</evidence>
<keyword evidence="1" id="KW-1133">Transmembrane helix</keyword>
<dbReference type="Pfam" id="PF13441">
    <property type="entry name" value="Gly-zipper_YMGG"/>
    <property type="match status" value="1"/>
</dbReference>
<gene>
    <name evidence="4" type="ORF">J7561_00875</name>
</gene>
<name>A0AB35BVK8_9GAMM</name>
<keyword evidence="1" id="KW-0472">Membrane</keyword>
<comment type="caution">
    <text evidence="4">The sequence shown here is derived from an EMBL/GenBank/DDBJ whole genome shotgun (WGS) entry which is preliminary data.</text>
</comment>
<evidence type="ECO:0000313" key="4">
    <source>
        <dbReference type="EMBL" id="MBS7823751.1"/>
    </source>
</evidence>
<accession>A0AB35BVK8</accession>
<dbReference type="PROSITE" id="PS51257">
    <property type="entry name" value="PROKAR_LIPOPROTEIN"/>
    <property type="match status" value="1"/>
</dbReference>
<dbReference type="RefSeq" id="WP_008314849.1">
    <property type="nucleotide sequence ID" value="NZ_CP115969.1"/>
</dbReference>
<keyword evidence="2" id="KW-0732">Signal</keyword>
<dbReference type="Proteomes" id="UP000680020">
    <property type="component" value="Unassembled WGS sequence"/>
</dbReference>
<feature type="signal peptide" evidence="2">
    <location>
        <begin position="1"/>
        <end position="21"/>
    </location>
</feature>